<dbReference type="AlphaFoldDB" id="A0AAV1VQZ2"/>
<keyword evidence="2" id="KW-1185">Reference proteome</keyword>
<reference evidence="1 2" key="1">
    <citation type="submission" date="2024-03" db="EMBL/GenBank/DDBJ databases">
        <authorList>
            <person name="Martinez-Hernandez J."/>
        </authorList>
    </citation>
    <scope>NUCLEOTIDE SEQUENCE [LARGE SCALE GENOMIC DNA]</scope>
</reference>
<dbReference type="EMBL" id="CAXHTB010000001">
    <property type="protein sequence ID" value="CAL0299413.1"/>
    <property type="molecule type" value="Genomic_DNA"/>
</dbReference>
<gene>
    <name evidence="1" type="ORF">LLUT_LOCUS473</name>
</gene>
<evidence type="ECO:0000313" key="1">
    <source>
        <dbReference type="EMBL" id="CAL0299413.1"/>
    </source>
</evidence>
<name>A0AAV1VQZ2_LUPLU</name>
<dbReference type="Proteomes" id="UP001497480">
    <property type="component" value="Unassembled WGS sequence"/>
</dbReference>
<comment type="caution">
    <text evidence="1">The sequence shown here is derived from an EMBL/GenBank/DDBJ whole genome shotgun (WGS) entry which is preliminary data.</text>
</comment>
<sequence length="122" mass="14346">MIGNLDRNEEHTNLASQARMKRKLIIQEKRNVRSFENHNNQYDNKSNDMFVSRSNMFTQPSHLQQSSQNRMSAIQILFPNVNLFKKFSQVQQKDKHNNHTPNMSDHVLTSMSLHLQGQYCSL</sequence>
<evidence type="ECO:0000313" key="2">
    <source>
        <dbReference type="Proteomes" id="UP001497480"/>
    </source>
</evidence>
<accession>A0AAV1VQZ2</accession>
<proteinExistence type="predicted"/>
<protein>
    <submittedName>
        <fullName evidence="1">Uncharacterized protein</fullName>
    </submittedName>
</protein>
<organism evidence="1 2">
    <name type="scientific">Lupinus luteus</name>
    <name type="common">European yellow lupine</name>
    <dbReference type="NCBI Taxonomy" id="3873"/>
    <lineage>
        <taxon>Eukaryota</taxon>
        <taxon>Viridiplantae</taxon>
        <taxon>Streptophyta</taxon>
        <taxon>Embryophyta</taxon>
        <taxon>Tracheophyta</taxon>
        <taxon>Spermatophyta</taxon>
        <taxon>Magnoliopsida</taxon>
        <taxon>eudicotyledons</taxon>
        <taxon>Gunneridae</taxon>
        <taxon>Pentapetalae</taxon>
        <taxon>rosids</taxon>
        <taxon>fabids</taxon>
        <taxon>Fabales</taxon>
        <taxon>Fabaceae</taxon>
        <taxon>Papilionoideae</taxon>
        <taxon>50 kb inversion clade</taxon>
        <taxon>genistoids sensu lato</taxon>
        <taxon>core genistoids</taxon>
        <taxon>Genisteae</taxon>
        <taxon>Lupinus</taxon>
    </lineage>
</organism>